<dbReference type="NCBIfam" id="TIGR00211">
    <property type="entry name" value="glyS"/>
    <property type="match status" value="1"/>
</dbReference>
<accession>D5EEB1</accession>
<evidence type="ECO:0000313" key="13">
    <source>
        <dbReference type="Proteomes" id="UP000002366"/>
    </source>
</evidence>
<gene>
    <name evidence="10" type="primary">glyS</name>
    <name evidence="12" type="ordered locus">Amico_0760</name>
</gene>
<dbReference type="GO" id="GO:0004820">
    <property type="term" value="F:glycine-tRNA ligase activity"/>
    <property type="evidence" value="ECO:0007669"/>
    <property type="project" value="UniProtKB-UniRule"/>
</dbReference>
<sequence length="687" mass="78264">MAYKNLLLEIGTEEIPSRFLPDALETIVSYAEKEFETARIKHGRIGAYGTPRRIALTIRDVQENQEDKIMTYKGPTWESAFDANGNPTKAAIGFAKSKGVNYEELTHKEVDGVRYAFAVISEQGNPVQNLLPQILTNIMGQIVFPKNMYWLDPTIKFARPIRWIVALLDKEIVPFTYGGIESGRTTRGHRFMGSRSIDVADASEFMEKLYDNYVILDQEKRKQKMISGITALEKEIGGKVELDPELVDENLYLVEFPIPFYGSFDKKFLDIPEEVLTISMKKHQKYFPVRSENGKLMPFFVGVSNNRATNMGVVREGNERVLRARLEDAAFFWAEDLKKPLAGCIEGLKSIVYQEKLGSLYDKIKATQKLAKYLCEKLGFLDEAKLVDRAALLSKCDLLTNMVYEFPELQGIMGREYALRNGEPERVAKAIYEQYLPKSAGDTVPSDIIGAILGIAERIFVIVNCHKVGLQPTGSQDPYALRRAARCINEIIWGVDLDVDIADLISQAGQNFEVPEKILEQSRSFFEQRLHVQLKEKGYEHDLVTLAISVVGRKPFQALHFLNVVNKVKNEEWFVDLVTAAVRVRNILSKAEEYSKDIAQELFQKNVENELFIEMNEMTPLVEDALERYDWDELMVLLSRLSPRITAFFDDVMIMDNDLDIRQNRLALLSRCNSIFKEVGDLGVLKN</sequence>
<proteinExistence type="inferred from homology"/>
<dbReference type="GO" id="GO:0006426">
    <property type="term" value="P:glycyl-tRNA aminoacylation"/>
    <property type="evidence" value="ECO:0007669"/>
    <property type="project" value="UniProtKB-UniRule"/>
</dbReference>
<reference evidence="12 13" key="1">
    <citation type="journal article" date="2010" name="Stand. Genomic Sci.">
        <title>Complete genome sequence of Aminobacterium colombiense type strain (ALA-1).</title>
        <authorList>
            <person name="Chertkov O."/>
            <person name="Sikorski J."/>
            <person name="Brambilla E."/>
            <person name="Lapidus A."/>
            <person name="Copeland A."/>
            <person name="Glavina Del Rio T."/>
            <person name="Nolan M."/>
            <person name="Lucas S."/>
            <person name="Tice H."/>
            <person name="Cheng J.F."/>
            <person name="Han C."/>
            <person name="Detter J.C."/>
            <person name="Bruce D."/>
            <person name="Tapia R."/>
            <person name="Goodwin L."/>
            <person name="Pitluck S."/>
            <person name="Liolios K."/>
            <person name="Ivanova N."/>
            <person name="Mavromatis K."/>
            <person name="Ovchinnikova G."/>
            <person name="Pati A."/>
            <person name="Chen A."/>
            <person name="Palaniappan K."/>
            <person name="Land M."/>
            <person name="Hauser L."/>
            <person name="Chang Y.J."/>
            <person name="Jeffries C.D."/>
            <person name="Spring S."/>
            <person name="Rohde M."/>
            <person name="Goker M."/>
            <person name="Bristow J."/>
            <person name="Eisen J.A."/>
            <person name="Markowitz V."/>
            <person name="Hugenholtz P."/>
            <person name="Kyrpides N.C."/>
            <person name="Klenk H.P."/>
        </authorList>
    </citation>
    <scope>NUCLEOTIDE SEQUENCE [LARGE SCALE GENOMIC DNA]</scope>
    <source>
        <strain evidence="13">DSM 12261 / ALA-1</strain>
    </source>
</reference>
<keyword evidence="8 10" id="KW-0030">Aminoacyl-tRNA synthetase</keyword>
<dbReference type="SUPFAM" id="SSF109604">
    <property type="entry name" value="HD-domain/PDEase-like"/>
    <property type="match status" value="1"/>
</dbReference>
<keyword evidence="7 10" id="KW-0648">Protein biosynthesis</keyword>
<dbReference type="GO" id="GO:0004814">
    <property type="term" value="F:arginine-tRNA ligase activity"/>
    <property type="evidence" value="ECO:0007669"/>
    <property type="project" value="InterPro"/>
</dbReference>
<dbReference type="Proteomes" id="UP000002366">
    <property type="component" value="Chromosome"/>
</dbReference>
<keyword evidence="5 10" id="KW-0547">Nucleotide-binding</keyword>
<organism evidence="12 13">
    <name type="scientific">Aminobacterium colombiense (strain DSM 12261 / ALA-1)</name>
    <dbReference type="NCBI Taxonomy" id="572547"/>
    <lineage>
        <taxon>Bacteria</taxon>
        <taxon>Thermotogati</taxon>
        <taxon>Synergistota</taxon>
        <taxon>Synergistia</taxon>
        <taxon>Synergistales</taxon>
        <taxon>Aminobacteriaceae</taxon>
        <taxon>Aminobacterium</taxon>
    </lineage>
</organism>
<dbReference type="PANTHER" id="PTHR30075:SF2">
    <property type="entry name" value="GLYCINE--TRNA LIGASE, CHLOROPLASTIC_MITOCHONDRIAL 2"/>
    <property type="match status" value="1"/>
</dbReference>
<comment type="subcellular location">
    <subcellularLocation>
        <location evidence="1 10">Cytoplasm</location>
    </subcellularLocation>
</comment>
<dbReference type="HOGENOM" id="CLU_007220_2_2_0"/>
<evidence type="ECO:0000256" key="1">
    <source>
        <dbReference type="ARBA" id="ARBA00004496"/>
    </source>
</evidence>
<dbReference type="EMBL" id="CP001997">
    <property type="protein sequence ID" value="ADE56893.1"/>
    <property type="molecule type" value="Genomic_DNA"/>
</dbReference>
<dbReference type="GO" id="GO:0006420">
    <property type="term" value="P:arginyl-tRNA aminoacylation"/>
    <property type="evidence" value="ECO:0007669"/>
    <property type="project" value="InterPro"/>
</dbReference>
<dbReference type="PROSITE" id="PS50861">
    <property type="entry name" value="AA_TRNA_LIGASE_II_GLYAB"/>
    <property type="match status" value="1"/>
</dbReference>
<dbReference type="InterPro" id="IPR006194">
    <property type="entry name" value="Gly-tRNA-synth_heterodimer"/>
</dbReference>
<dbReference type="SUPFAM" id="SSF47323">
    <property type="entry name" value="Anticodon-binding domain of a subclass of class I aminoacyl-tRNA synthetases"/>
    <property type="match status" value="1"/>
</dbReference>
<dbReference type="InterPro" id="IPR015944">
    <property type="entry name" value="Gly-tRNA-synth_bsu"/>
</dbReference>
<protein>
    <recommendedName>
        <fullName evidence="10">Glycine--tRNA ligase beta subunit</fullName>
        <ecNumber evidence="10">6.1.1.14</ecNumber>
    </recommendedName>
    <alternativeName>
        <fullName evidence="10">Glycyl-tRNA synthetase beta subunit</fullName>
        <shortName evidence="10">GlyRS</shortName>
    </alternativeName>
</protein>
<keyword evidence="13" id="KW-1185">Reference proteome</keyword>
<evidence type="ECO:0000256" key="7">
    <source>
        <dbReference type="ARBA" id="ARBA00022917"/>
    </source>
</evidence>
<keyword evidence="3 10" id="KW-0963">Cytoplasm</keyword>
<name>D5EEB1_AMICL</name>
<dbReference type="PANTHER" id="PTHR30075">
    <property type="entry name" value="GLYCYL-TRNA SYNTHETASE"/>
    <property type="match status" value="1"/>
</dbReference>
<evidence type="ECO:0000256" key="8">
    <source>
        <dbReference type="ARBA" id="ARBA00023146"/>
    </source>
</evidence>
<evidence type="ECO:0000313" key="12">
    <source>
        <dbReference type="EMBL" id="ADE56893.1"/>
    </source>
</evidence>
<dbReference type="STRING" id="572547.Amico_0760"/>
<evidence type="ECO:0000259" key="11">
    <source>
        <dbReference type="Pfam" id="PF05746"/>
    </source>
</evidence>
<dbReference type="InterPro" id="IPR009080">
    <property type="entry name" value="tRNAsynth_Ia_anticodon-bd"/>
</dbReference>
<evidence type="ECO:0000256" key="6">
    <source>
        <dbReference type="ARBA" id="ARBA00022840"/>
    </source>
</evidence>
<dbReference type="Pfam" id="PF02092">
    <property type="entry name" value="tRNA_synt_2f"/>
    <property type="match status" value="1"/>
</dbReference>
<dbReference type="eggNOG" id="COG0751">
    <property type="taxonomic scope" value="Bacteria"/>
</dbReference>
<dbReference type="HAMAP" id="MF_00255">
    <property type="entry name" value="Gly_tRNA_synth_beta"/>
    <property type="match status" value="1"/>
</dbReference>
<evidence type="ECO:0000256" key="10">
    <source>
        <dbReference type="HAMAP-Rule" id="MF_00255"/>
    </source>
</evidence>
<keyword evidence="4 10" id="KW-0436">Ligase</keyword>
<dbReference type="OrthoDB" id="9775440at2"/>
<evidence type="ECO:0000256" key="9">
    <source>
        <dbReference type="ARBA" id="ARBA00047937"/>
    </source>
</evidence>
<comment type="catalytic activity">
    <reaction evidence="9 10">
        <text>tRNA(Gly) + glycine + ATP = glycyl-tRNA(Gly) + AMP + diphosphate</text>
        <dbReference type="Rhea" id="RHEA:16013"/>
        <dbReference type="Rhea" id="RHEA-COMP:9664"/>
        <dbReference type="Rhea" id="RHEA-COMP:9683"/>
        <dbReference type="ChEBI" id="CHEBI:30616"/>
        <dbReference type="ChEBI" id="CHEBI:33019"/>
        <dbReference type="ChEBI" id="CHEBI:57305"/>
        <dbReference type="ChEBI" id="CHEBI:78442"/>
        <dbReference type="ChEBI" id="CHEBI:78522"/>
        <dbReference type="ChEBI" id="CHEBI:456215"/>
        <dbReference type="EC" id="6.1.1.14"/>
    </reaction>
</comment>
<dbReference type="GO" id="GO:0005524">
    <property type="term" value="F:ATP binding"/>
    <property type="evidence" value="ECO:0007669"/>
    <property type="project" value="UniProtKB-UniRule"/>
</dbReference>
<evidence type="ECO:0000256" key="3">
    <source>
        <dbReference type="ARBA" id="ARBA00022490"/>
    </source>
</evidence>
<dbReference type="GO" id="GO:0005829">
    <property type="term" value="C:cytosol"/>
    <property type="evidence" value="ECO:0007669"/>
    <property type="project" value="TreeGrafter"/>
</dbReference>
<dbReference type="Pfam" id="PF05746">
    <property type="entry name" value="DALR_1"/>
    <property type="match status" value="1"/>
</dbReference>
<dbReference type="RefSeq" id="WP_013048159.1">
    <property type="nucleotide sequence ID" value="NC_014011.1"/>
</dbReference>
<keyword evidence="6 10" id="KW-0067">ATP-binding</keyword>
<dbReference type="Gene3D" id="1.10.730.10">
    <property type="entry name" value="Isoleucyl-tRNA Synthetase, Domain 1"/>
    <property type="match status" value="1"/>
</dbReference>
<evidence type="ECO:0000256" key="2">
    <source>
        <dbReference type="ARBA" id="ARBA00008226"/>
    </source>
</evidence>
<evidence type="ECO:0000256" key="4">
    <source>
        <dbReference type="ARBA" id="ARBA00022598"/>
    </source>
</evidence>
<dbReference type="PRINTS" id="PR01045">
    <property type="entry name" value="TRNASYNTHGB"/>
</dbReference>
<comment type="subunit">
    <text evidence="10">Tetramer of two alpha and two beta subunits.</text>
</comment>
<evidence type="ECO:0000256" key="5">
    <source>
        <dbReference type="ARBA" id="ARBA00022741"/>
    </source>
</evidence>
<dbReference type="InterPro" id="IPR008909">
    <property type="entry name" value="DALR_anticod-bd"/>
</dbReference>
<dbReference type="EC" id="6.1.1.14" evidence="10"/>
<dbReference type="KEGG" id="aco:Amico_0760"/>
<feature type="domain" description="DALR anticodon binding" evidence="11">
    <location>
        <begin position="580"/>
        <end position="679"/>
    </location>
</feature>
<dbReference type="AlphaFoldDB" id="D5EEB1"/>
<comment type="similarity">
    <text evidence="2 10">Belongs to the class-II aminoacyl-tRNA synthetase family.</text>
</comment>